<dbReference type="AlphaFoldDB" id="A0A6N9YM04"/>
<name>A0A6N9YM04_9ACTN</name>
<keyword evidence="3" id="KW-0121">Carboxypeptidase</keyword>
<keyword evidence="4" id="KW-1185">Reference proteome</keyword>
<dbReference type="InterPro" id="IPR000667">
    <property type="entry name" value="Peptidase_S13"/>
</dbReference>
<dbReference type="InterPro" id="IPR012338">
    <property type="entry name" value="Beta-lactam/transpept-like"/>
</dbReference>
<dbReference type="Gene3D" id="3.40.710.10">
    <property type="entry name" value="DD-peptidase/beta-lactamase superfamily"/>
    <property type="match status" value="2"/>
</dbReference>
<dbReference type="PANTHER" id="PTHR30023">
    <property type="entry name" value="D-ALANYL-D-ALANINE CARBOXYPEPTIDASE"/>
    <property type="match status" value="1"/>
</dbReference>
<dbReference type="SUPFAM" id="SSF56601">
    <property type="entry name" value="beta-lactamase/transpeptidase-like"/>
    <property type="match status" value="1"/>
</dbReference>
<keyword evidence="2 3" id="KW-0378">Hydrolase</keyword>
<protein>
    <submittedName>
        <fullName evidence="3">D-alanyl-D-alanine carboxypeptidase/D-alanyl-D-alanine-endopeptidase</fullName>
        <ecNumber evidence="3">3.4.16.4</ecNumber>
    </submittedName>
</protein>
<sequence>MSGRSVTVVAACVVVAGAVAGGVLYASDVRPAGSEGTGKLATVAEKAPPAPRWEAAGAVLDTAWARETAQTSVVALARTLESVAGDESAGGHVGAAVVDLASGELIFETNASDPFVPASTMKILTGTAALEVLGPDHRFVTSVTGRLSGDAEITLVGGGDPLLASSRSAAREPSAAGLDVLAERTAESLVPAGVTSVRLSFDDGLFAGPAVDPDWRPSYVPDGVAGPVNALAVDGARRSPGFRERVSDPAQATAELFAELLDDHGVEVNGAPRRTAADAADDEVASVTSPALSTVVEFMMRTSDNDVAEVLARHVALGLDRPGSSEEAAEAVTDALAGLGVEVDGLDIRDGSGLARDNAVTAGSLISALQAAAEPEMPHLRPVLAGLPVAGFTGTLAERVSGDSAGYVRAKTGTLTGVHSLAGLAARPDGQAYLFAILADDADDALAARGVLDDFAAVLVAE</sequence>
<evidence type="ECO:0000256" key="2">
    <source>
        <dbReference type="ARBA" id="ARBA00022801"/>
    </source>
</evidence>
<dbReference type="NCBIfam" id="TIGR00666">
    <property type="entry name" value="PBP4"/>
    <property type="match status" value="1"/>
</dbReference>
<dbReference type="EMBL" id="JAAGOB010000005">
    <property type="protein sequence ID" value="NED95995.1"/>
    <property type="molecule type" value="Genomic_DNA"/>
</dbReference>
<comment type="similarity">
    <text evidence="1">Belongs to the peptidase S13 family.</text>
</comment>
<dbReference type="Pfam" id="PF02113">
    <property type="entry name" value="Peptidase_S13"/>
    <property type="match status" value="2"/>
</dbReference>
<keyword evidence="3" id="KW-0645">Protease</keyword>
<dbReference type="Proteomes" id="UP000469185">
    <property type="component" value="Unassembled WGS sequence"/>
</dbReference>
<dbReference type="EC" id="3.4.16.4" evidence="3"/>
<comment type="caution">
    <text evidence="3">The sequence shown here is derived from an EMBL/GenBank/DDBJ whole genome shotgun (WGS) entry which is preliminary data.</text>
</comment>
<proteinExistence type="inferred from homology"/>
<gene>
    <name evidence="3" type="primary">dacB</name>
    <name evidence="3" type="ORF">G1H11_11810</name>
</gene>
<evidence type="ECO:0000256" key="1">
    <source>
        <dbReference type="ARBA" id="ARBA00006096"/>
    </source>
</evidence>
<dbReference type="PANTHER" id="PTHR30023:SF0">
    <property type="entry name" value="PENICILLIN-SENSITIVE CARBOXYPEPTIDASE A"/>
    <property type="match status" value="1"/>
</dbReference>
<dbReference type="PRINTS" id="PR00922">
    <property type="entry name" value="DADACBPTASE3"/>
</dbReference>
<evidence type="ECO:0000313" key="3">
    <source>
        <dbReference type="EMBL" id="NED95995.1"/>
    </source>
</evidence>
<evidence type="ECO:0000313" key="4">
    <source>
        <dbReference type="Proteomes" id="UP000469185"/>
    </source>
</evidence>
<dbReference type="GO" id="GO:0000270">
    <property type="term" value="P:peptidoglycan metabolic process"/>
    <property type="evidence" value="ECO:0007669"/>
    <property type="project" value="TreeGrafter"/>
</dbReference>
<accession>A0A6N9YM04</accession>
<dbReference type="GO" id="GO:0006508">
    <property type="term" value="P:proteolysis"/>
    <property type="evidence" value="ECO:0007669"/>
    <property type="project" value="InterPro"/>
</dbReference>
<dbReference type="RefSeq" id="WP_163818741.1">
    <property type="nucleotide sequence ID" value="NZ_JAAGOB010000005.1"/>
</dbReference>
<dbReference type="GO" id="GO:0009002">
    <property type="term" value="F:serine-type D-Ala-D-Ala carboxypeptidase activity"/>
    <property type="evidence" value="ECO:0007669"/>
    <property type="project" value="UniProtKB-EC"/>
</dbReference>
<reference evidence="3 4" key="1">
    <citation type="submission" date="2020-02" db="EMBL/GenBank/DDBJ databases">
        <authorList>
            <person name="Li X.-J."/>
            <person name="Feng X.-M."/>
        </authorList>
    </citation>
    <scope>NUCLEOTIDE SEQUENCE [LARGE SCALE GENOMIC DNA]</scope>
    <source>
        <strain evidence="3 4">CGMCC 4.7225</strain>
    </source>
</reference>
<organism evidence="3 4">
    <name type="scientific">Phytoactinopolyspora alkaliphila</name>
    <dbReference type="NCBI Taxonomy" id="1783498"/>
    <lineage>
        <taxon>Bacteria</taxon>
        <taxon>Bacillati</taxon>
        <taxon>Actinomycetota</taxon>
        <taxon>Actinomycetes</taxon>
        <taxon>Jiangellales</taxon>
        <taxon>Jiangellaceae</taxon>
        <taxon>Phytoactinopolyspora</taxon>
    </lineage>
</organism>